<reference evidence="7 8" key="1">
    <citation type="submission" date="2019-04" db="EMBL/GenBank/DDBJ databases">
        <title>Herbidospora sp. NEAU-GS14.nov., a novel actinomycete isolated from soil.</title>
        <authorList>
            <person name="Han L."/>
        </authorList>
    </citation>
    <scope>NUCLEOTIDE SEQUENCE [LARGE SCALE GENOMIC DNA]</scope>
    <source>
        <strain evidence="7 8">NEAU-GS14</strain>
    </source>
</reference>
<dbReference type="SUPFAM" id="SSF56112">
    <property type="entry name" value="Protein kinase-like (PK-like)"/>
    <property type="match status" value="1"/>
</dbReference>
<name>A0A4U3MAM5_9ACTN</name>
<proteinExistence type="predicted"/>
<comment type="caution">
    <text evidence="7">The sequence shown here is derived from an EMBL/GenBank/DDBJ whole genome shotgun (WGS) entry which is preliminary data.</text>
</comment>
<dbReference type="InterPro" id="IPR011009">
    <property type="entry name" value="Kinase-like_dom_sf"/>
</dbReference>
<evidence type="ECO:0000256" key="1">
    <source>
        <dbReference type="ARBA" id="ARBA00022679"/>
    </source>
</evidence>
<evidence type="ECO:0000256" key="4">
    <source>
        <dbReference type="ARBA" id="ARBA00022840"/>
    </source>
</evidence>
<dbReference type="SMART" id="SM00220">
    <property type="entry name" value="S_TKc"/>
    <property type="match status" value="1"/>
</dbReference>
<dbReference type="InterPro" id="IPR000719">
    <property type="entry name" value="Prot_kinase_dom"/>
</dbReference>
<evidence type="ECO:0000256" key="2">
    <source>
        <dbReference type="ARBA" id="ARBA00022741"/>
    </source>
</evidence>
<keyword evidence="4" id="KW-0067">ATP-binding</keyword>
<evidence type="ECO:0000256" key="5">
    <source>
        <dbReference type="SAM" id="MobiDB-lite"/>
    </source>
</evidence>
<keyword evidence="1" id="KW-0808">Transferase</keyword>
<evidence type="ECO:0000313" key="7">
    <source>
        <dbReference type="EMBL" id="TKK85392.1"/>
    </source>
</evidence>
<sequence>MNDFERIGDYAIARKLGSGGQGVVYEAYDPAGERVALKPLHSGSGFARPVEKEIAAARRVAAFCTARVIAVDLAGSRPYVVSEFVDGPSLTQAITDNGPFHADSLRRLAVGVATAMVAIHDAGVAHCDLKPRLAPARPSPPGRLRGRDGQGILLG</sequence>
<feature type="domain" description="Protein kinase" evidence="6">
    <location>
        <begin position="10"/>
        <end position="155"/>
    </location>
</feature>
<dbReference type="GO" id="GO:0004674">
    <property type="term" value="F:protein serine/threonine kinase activity"/>
    <property type="evidence" value="ECO:0007669"/>
    <property type="project" value="TreeGrafter"/>
</dbReference>
<evidence type="ECO:0000259" key="6">
    <source>
        <dbReference type="PROSITE" id="PS50011"/>
    </source>
</evidence>
<dbReference type="OrthoDB" id="3915799at2"/>
<dbReference type="AlphaFoldDB" id="A0A4U3MAM5"/>
<gene>
    <name evidence="7" type="ORF">FDA94_26175</name>
</gene>
<dbReference type="PROSITE" id="PS50011">
    <property type="entry name" value="PROTEIN_KINASE_DOM"/>
    <property type="match status" value="1"/>
</dbReference>
<dbReference type="Proteomes" id="UP000308705">
    <property type="component" value="Unassembled WGS sequence"/>
</dbReference>
<accession>A0A4U3MAM5</accession>
<dbReference type="GO" id="GO:0005524">
    <property type="term" value="F:ATP binding"/>
    <property type="evidence" value="ECO:0007669"/>
    <property type="project" value="UniProtKB-KW"/>
</dbReference>
<evidence type="ECO:0000313" key="8">
    <source>
        <dbReference type="Proteomes" id="UP000308705"/>
    </source>
</evidence>
<keyword evidence="8" id="KW-1185">Reference proteome</keyword>
<dbReference type="Gene3D" id="1.10.510.10">
    <property type="entry name" value="Transferase(Phosphotransferase) domain 1"/>
    <property type="match status" value="1"/>
</dbReference>
<protein>
    <recommendedName>
        <fullName evidence="6">Protein kinase domain-containing protein</fullName>
    </recommendedName>
</protein>
<dbReference type="Pfam" id="PF00069">
    <property type="entry name" value="Pkinase"/>
    <property type="match status" value="1"/>
</dbReference>
<feature type="region of interest" description="Disordered" evidence="5">
    <location>
        <begin position="132"/>
        <end position="155"/>
    </location>
</feature>
<dbReference type="RefSeq" id="WP_137249726.1">
    <property type="nucleotide sequence ID" value="NZ_SZQA01000028.1"/>
</dbReference>
<evidence type="ECO:0000256" key="3">
    <source>
        <dbReference type="ARBA" id="ARBA00022777"/>
    </source>
</evidence>
<keyword evidence="2" id="KW-0547">Nucleotide-binding</keyword>
<dbReference type="PANTHER" id="PTHR43289:SF34">
    <property type="entry name" value="SERINE_THREONINE-PROTEIN KINASE YBDM-RELATED"/>
    <property type="match status" value="1"/>
</dbReference>
<dbReference type="EMBL" id="SZQA01000028">
    <property type="protein sequence ID" value="TKK85392.1"/>
    <property type="molecule type" value="Genomic_DNA"/>
</dbReference>
<keyword evidence="3" id="KW-0418">Kinase</keyword>
<dbReference type="PANTHER" id="PTHR43289">
    <property type="entry name" value="MITOGEN-ACTIVATED PROTEIN KINASE KINASE KINASE 20-RELATED"/>
    <property type="match status" value="1"/>
</dbReference>
<organism evidence="7 8">
    <name type="scientific">Herbidospora galbida</name>
    <dbReference type="NCBI Taxonomy" id="2575442"/>
    <lineage>
        <taxon>Bacteria</taxon>
        <taxon>Bacillati</taxon>
        <taxon>Actinomycetota</taxon>
        <taxon>Actinomycetes</taxon>
        <taxon>Streptosporangiales</taxon>
        <taxon>Streptosporangiaceae</taxon>
        <taxon>Herbidospora</taxon>
    </lineage>
</organism>